<gene>
    <name evidence="3" type="ORF">NPE20_25940</name>
</gene>
<dbReference type="Pfam" id="PF19898">
    <property type="entry name" value="DUF6371"/>
    <property type="match status" value="1"/>
</dbReference>
<sequence>MTYKYHLQPYSAQTRYRCPGCNHRSKTFTRYIDTDTGEELAPHVGLCDRQDKCGYHFTPKQYLKETGGYKLVTGNKQFTTGPKRHGVKPSSQQADYYISPDYVNDSFVNYHKNNFVQYLINRFGLDTADALVGRYRIGTSSHWHGATVFWQLDAQGYVRTGKIMLYNMQNGKRVKQPYNHITWAHTQILRQMNDSGGQLSVGSGQQCNANCQPRTANFVLNQCLFGEHLLIAAPYKPVAITESEKTAIIASALMPAFIWLASGSLDGLNLAKCKVLQGRKVMLFPDVNAYSKWKLKAAELQRAMPGTTFRVSNDLERMASETDRVKGIDLGDVVFV</sequence>
<evidence type="ECO:0000313" key="3">
    <source>
        <dbReference type="EMBL" id="MCQ6961441.1"/>
    </source>
</evidence>
<proteinExistence type="predicted"/>
<feature type="domain" description="Zinc beta-ribbon finger putative" evidence="2">
    <location>
        <begin position="3"/>
        <end position="66"/>
    </location>
</feature>
<evidence type="ECO:0000313" key="4">
    <source>
        <dbReference type="Proteomes" id="UP001204376"/>
    </source>
</evidence>
<evidence type="ECO:0000259" key="2">
    <source>
        <dbReference type="Pfam" id="PF21957"/>
    </source>
</evidence>
<dbReference type="EMBL" id="JANHOH010000015">
    <property type="protein sequence ID" value="MCQ6961441.1"/>
    <property type="molecule type" value="Genomic_DNA"/>
</dbReference>
<evidence type="ECO:0000259" key="1">
    <source>
        <dbReference type="Pfam" id="PF19898"/>
    </source>
</evidence>
<dbReference type="RefSeq" id="WP_256541608.1">
    <property type="nucleotide sequence ID" value="NZ_JANHOH010000015.1"/>
</dbReference>
<feature type="domain" description="DUF6371" evidence="1">
    <location>
        <begin position="113"/>
        <end position="286"/>
    </location>
</feature>
<protein>
    <submittedName>
        <fullName evidence="3">DUF6371 domain-containing protein</fullName>
    </submittedName>
</protein>
<dbReference type="InterPro" id="IPR047731">
    <property type="entry name" value="Zinc_ribbon_put"/>
</dbReference>
<dbReference type="Proteomes" id="UP001204376">
    <property type="component" value="Unassembled WGS sequence"/>
</dbReference>
<keyword evidence="4" id="KW-1185">Reference proteome</keyword>
<name>A0ABT1T9Z0_9SPHI</name>
<dbReference type="Pfam" id="PF21957">
    <property type="entry name" value="Zn_ribbon_16"/>
    <property type="match status" value="1"/>
</dbReference>
<dbReference type="NCBIfam" id="NF040506">
    <property type="entry name" value="PG0870_Nterm"/>
    <property type="match status" value="1"/>
</dbReference>
<dbReference type="InterPro" id="IPR045951">
    <property type="entry name" value="DUF6371"/>
</dbReference>
<organism evidence="3 4">
    <name type="scientific">Mucilaginibacter aquariorum</name>
    <dbReference type="NCBI Taxonomy" id="2967225"/>
    <lineage>
        <taxon>Bacteria</taxon>
        <taxon>Pseudomonadati</taxon>
        <taxon>Bacteroidota</taxon>
        <taxon>Sphingobacteriia</taxon>
        <taxon>Sphingobacteriales</taxon>
        <taxon>Sphingobacteriaceae</taxon>
        <taxon>Mucilaginibacter</taxon>
    </lineage>
</organism>
<comment type="caution">
    <text evidence="3">The sequence shown here is derived from an EMBL/GenBank/DDBJ whole genome shotgun (WGS) entry which is preliminary data.</text>
</comment>
<accession>A0ABT1T9Z0</accession>
<reference evidence="3 4" key="1">
    <citation type="submission" date="2022-07" db="EMBL/GenBank/DDBJ databases">
        <title>Mucilaginibacter sp. JC4.</title>
        <authorList>
            <person name="Le V."/>
            <person name="Ko S.-R."/>
            <person name="Ahn C.-Y."/>
            <person name="Oh H.-M."/>
        </authorList>
    </citation>
    <scope>NUCLEOTIDE SEQUENCE [LARGE SCALE GENOMIC DNA]</scope>
    <source>
        <strain evidence="3 4">JC4</strain>
    </source>
</reference>